<dbReference type="EMBL" id="LAZR01000228">
    <property type="protein sequence ID" value="KKN80608.1"/>
    <property type="molecule type" value="Genomic_DNA"/>
</dbReference>
<sequence>MGQINKHAVGVLNSEAGSPIALVVHVGSTVPSIGNWSLLTHYRPSQSGSDLELLIDEEVEHTLSGVALALVQAHALSLPFYAVDGDSSVIGSMAPAPSSHAA</sequence>
<reference evidence="1" key="1">
    <citation type="journal article" date="2015" name="Nature">
        <title>Complex archaea that bridge the gap between prokaryotes and eukaryotes.</title>
        <authorList>
            <person name="Spang A."/>
            <person name="Saw J.H."/>
            <person name="Jorgensen S.L."/>
            <person name="Zaremba-Niedzwiedzka K."/>
            <person name="Martijn J."/>
            <person name="Lind A.E."/>
            <person name="van Eijk R."/>
            <person name="Schleper C."/>
            <person name="Guy L."/>
            <person name="Ettema T.J."/>
        </authorList>
    </citation>
    <scope>NUCLEOTIDE SEQUENCE</scope>
</reference>
<comment type="caution">
    <text evidence="1">The sequence shown here is derived from an EMBL/GenBank/DDBJ whole genome shotgun (WGS) entry which is preliminary data.</text>
</comment>
<proteinExistence type="predicted"/>
<accession>A0A0F9WPG5</accession>
<evidence type="ECO:0000313" key="1">
    <source>
        <dbReference type="EMBL" id="KKN80608.1"/>
    </source>
</evidence>
<dbReference type="AlphaFoldDB" id="A0A0F9WPG5"/>
<gene>
    <name evidence="1" type="ORF">LCGC14_0328270</name>
</gene>
<organism evidence="1">
    <name type="scientific">marine sediment metagenome</name>
    <dbReference type="NCBI Taxonomy" id="412755"/>
    <lineage>
        <taxon>unclassified sequences</taxon>
        <taxon>metagenomes</taxon>
        <taxon>ecological metagenomes</taxon>
    </lineage>
</organism>
<protein>
    <submittedName>
        <fullName evidence="1">Uncharacterized protein</fullName>
    </submittedName>
</protein>
<name>A0A0F9WPG5_9ZZZZ</name>